<dbReference type="GeneID" id="43593078"/>
<dbReference type="Proteomes" id="UP000254866">
    <property type="component" value="Unassembled WGS sequence"/>
</dbReference>
<dbReference type="InterPro" id="IPR056632">
    <property type="entry name" value="DUF7730"/>
</dbReference>
<name>A0A370TXL5_9HELO</name>
<comment type="caution">
    <text evidence="2">The sequence shown here is derived from an EMBL/GenBank/DDBJ whole genome shotgun (WGS) entry which is preliminary data.</text>
</comment>
<proteinExistence type="predicted"/>
<dbReference type="RefSeq" id="XP_031872906.1">
    <property type="nucleotide sequence ID" value="XM_032008852.1"/>
</dbReference>
<evidence type="ECO:0000313" key="3">
    <source>
        <dbReference type="Proteomes" id="UP000254866"/>
    </source>
</evidence>
<dbReference type="Pfam" id="PF24864">
    <property type="entry name" value="DUF7730"/>
    <property type="match status" value="1"/>
</dbReference>
<keyword evidence="3" id="KW-1185">Reference proteome</keyword>
<accession>A0A370TXL5</accession>
<evidence type="ECO:0000259" key="1">
    <source>
        <dbReference type="Pfam" id="PF24864"/>
    </source>
</evidence>
<organism evidence="2 3">
    <name type="scientific">Venustampulla echinocandica</name>
    <dbReference type="NCBI Taxonomy" id="2656787"/>
    <lineage>
        <taxon>Eukaryota</taxon>
        <taxon>Fungi</taxon>
        <taxon>Dikarya</taxon>
        <taxon>Ascomycota</taxon>
        <taxon>Pezizomycotina</taxon>
        <taxon>Leotiomycetes</taxon>
        <taxon>Helotiales</taxon>
        <taxon>Pleuroascaceae</taxon>
        <taxon>Venustampulla</taxon>
    </lineage>
</organism>
<reference evidence="2 3" key="1">
    <citation type="journal article" date="2018" name="IMA Fungus">
        <title>IMA Genome-F 9: Draft genome sequence of Annulohypoxylon stygium, Aspergillus mulundensis, Berkeleyomyces basicola (syn. Thielaviopsis basicola), Ceratocystis smalleyi, two Cercospora beticola strains, Coleophoma cylindrospora, Fusarium fracticaudum, Phialophora cf. hyalina, and Morchella septimelata.</title>
        <authorList>
            <person name="Wingfield B.D."/>
            <person name="Bills G.F."/>
            <person name="Dong Y."/>
            <person name="Huang W."/>
            <person name="Nel W.J."/>
            <person name="Swalarsk-Parry B.S."/>
            <person name="Vaghefi N."/>
            <person name="Wilken P.M."/>
            <person name="An Z."/>
            <person name="de Beer Z.W."/>
            <person name="De Vos L."/>
            <person name="Chen L."/>
            <person name="Duong T.A."/>
            <person name="Gao Y."/>
            <person name="Hammerbacher A."/>
            <person name="Kikkert J.R."/>
            <person name="Li Y."/>
            <person name="Li H."/>
            <person name="Li K."/>
            <person name="Li Q."/>
            <person name="Liu X."/>
            <person name="Ma X."/>
            <person name="Naidoo K."/>
            <person name="Pethybridge S.J."/>
            <person name="Sun J."/>
            <person name="Steenkamp E.T."/>
            <person name="van der Nest M.A."/>
            <person name="van Wyk S."/>
            <person name="Wingfield M.J."/>
            <person name="Xiong C."/>
            <person name="Yue Q."/>
            <person name="Zhang X."/>
        </authorList>
    </citation>
    <scope>NUCLEOTIDE SEQUENCE [LARGE SCALE GENOMIC DNA]</scope>
    <source>
        <strain evidence="2 3">BP 5553</strain>
    </source>
</reference>
<protein>
    <recommendedName>
        <fullName evidence="1">DUF7730 domain-containing protein</fullName>
    </recommendedName>
</protein>
<gene>
    <name evidence="2" type="ORF">BP5553_00229</name>
</gene>
<feature type="domain" description="DUF7730" evidence="1">
    <location>
        <begin position="14"/>
        <end position="83"/>
    </location>
</feature>
<sequence length="119" mass="13620">MSLNWHFRCNTASNPHPYDLATWSKACDVLASFAELQDLWVHLIGNYVTPGLYRKEQWGPLLDALSRIKTTKTFDVILHWSEEECVEAEAAKEGGYSFRLVPKLEPLDGHSKETLMIIK</sequence>
<evidence type="ECO:0000313" key="2">
    <source>
        <dbReference type="EMBL" id="RDL40250.1"/>
    </source>
</evidence>
<dbReference type="AlphaFoldDB" id="A0A370TXL5"/>
<dbReference type="EMBL" id="NPIC01000001">
    <property type="protein sequence ID" value="RDL40250.1"/>
    <property type="molecule type" value="Genomic_DNA"/>
</dbReference>